<dbReference type="PRINTS" id="PR00027">
    <property type="entry name" value="PAIREDBOX"/>
</dbReference>
<gene>
    <name evidence="10" type="primary">PAX5</name>
</gene>
<organism evidence="10 11">
    <name type="scientific">Amphiprion ocellaris</name>
    <name type="common">Clown anemonefish</name>
    <dbReference type="NCBI Taxonomy" id="80972"/>
    <lineage>
        <taxon>Eukaryota</taxon>
        <taxon>Metazoa</taxon>
        <taxon>Chordata</taxon>
        <taxon>Craniata</taxon>
        <taxon>Vertebrata</taxon>
        <taxon>Euteleostomi</taxon>
        <taxon>Actinopterygii</taxon>
        <taxon>Neopterygii</taxon>
        <taxon>Teleostei</taxon>
        <taxon>Neoteleostei</taxon>
        <taxon>Acanthomorphata</taxon>
        <taxon>Ovalentaria</taxon>
        <taxon>Pomacentridae</taxon>
        <taxon>Amphiprion</taxon>
    </lineage>
</organism>
<evidence type="ECO:0000256" key="8">
    <source>
        <dbReference type="SAM" id="MobiDB-lite"/>
    </source>
</evidence>
<evidence type="ECO:0000256" key="3">
    <source>
        <dbReference type="ARBA" id="ARBA00022724"/>
    </source>
</evidence>
<reference evidence="10" key="3">
    <citation type="submission" date="2025-09" db="UniProtKB">
        <authorList>
            <consortium name="Ensembl"/>
        </authorList>
    </citation>
    <scope>IDENTIFICATION</scope>
</reference>
<evidence type="ECO:0000313" key="11">
    <source>
        <dbReference type="Proteomes" id="UP001501940"/>
    </source>
</evidence>
<dbReference type="InterPro" id="IPR043565">
    <property type="entry name" value="PAX_fam"/>
</dbReference>
<dbReference type="Ensembl" id="ENSAOCT00000057354.1">
    <property type="protein sequence ID" value="ENSAOCP00000066253.1"/>
    <property type="gene ID" value="ENSAOCG00000005968.2"/>
</dbReference>
<dbReference type="PROSITE" id="PS51057">
    <property type="entry name" value="PAIRED_2"/>
    <property type="match status" value="1"/>
</dbReference>
<dbReference type="Pfam" id="PF12403">
    <property type="entry name" value="Pax2_C"/>
    <property type="match status" value="1"/>
</dbReference>
<keyword evidence="7" id="KW-0539">Nucleus</keyword>
<keyword evidence="4" id="KW-0805">Transcription regulation</keyword>
<dbReference type="Proteomes" id="UP001501940">
    <property type="component" value="Chromosome 4"/>
</dbReference>
<evidence type="ECO:0000256" key="7">
    <source>
        <dbReference type="ARBA" id="ARBA00023242"/>
    </source>
</evidence>
<dbReference type="InterPro" id="IPR009057">
    <property type="entry name" value="Homeodomain-like_sf"/>
</dbReference>
<dbReference type="SMART" id="SM00351">
    <property type="entry name" value="PAX"/>
    <property type="match status" value="1"/>
</dbReference>
<dbReference type="FunFam" id="1.10.10.10:FF:000013">
    <property type="entry name" value="Paired box 8 isoform 1"/>
    <property type="match status" value="1"/>
</dbReference>
<dbReference type="GO" id="GO:0005634">
    <property type="term" value="C:nucleus"/>
    <property type="evidence" value="ECO:0007669"/>
    <property type="project" value="UniProtKB-SubCell"/>
</dbReference>
<evidence type="ECO:0000259" key="9">
    <source>
        <dbReference type="PROSITE" id="PS51057"/>
    </source>
</evidence>
<name>A0AAQ5ZJJ7_AMPOC</name>
<comment type="subcellular location">
    <subcellularLocation>
        <location evidence="1">Nucleus</location>
    </subcellularLocation>
</comment>
<keyword evidence="6" id="KW-0804">Transcription</keyword>
<dbReference type="GO" id="GO:0030902">
    <property type="term" value="P:hindbrain development"/>
    <property type="evidence" value="ECO:0007669"/>
    <property type="project" value="UniProtKB-ARBA"/>
</dbReference>
<dbReference type="GO" id="GO:0000978">
    <property type="term" value="F:RNA polymerase II cis-regulatory region sequence-specific DNA binding"/>
    <property type="evidence" value="ECO:0007669"/>
    <property type="project" value="TreeGrafter"/>
</dbReference>
<dbReference type="FunFam" id="1.10.10.10:FF:000003">
    <property type="entry name" value="Paired box protein Pax-6"/>
    <property type="match status" value="1"/>
</dbReference>
<sequence>MNKEVNKEVFIIALYHWLGGVFVNGRPLPDVVRQRIVELAHQGVRPCDISRQLRVSHGCVSKILGRYYETGSIRPGVIGGSKPKVATPKVVDKIADYKRQNPTMFAWEIRDRLLAERVCDNDSVPSVSSINRIIRTKVQQQPGQTGSVSAHNLATSVAATQVSAVTSDSAGSSYSISGILGISSAADVGKRKRDEGLQESPLANGHGHSGRDFLRKQMRGELFSPQQIETSDYSAMASLAGGLDEMKNSLANPGTGAELGASVSGPQSYSLVPGRDLASTTLPGYPPHVPPTGQGSYSTPSLTGMVPGGDFSGSPYSHPQYSTYNESWRFPNPSLLVFQQDYGSLLGTEIGCSSSLFTSQAGQMQGRWREKEKDKSKSCSMCEGPGICTEGGRCNDEGR</sequence>
<dbReference type="PROSITE" id="PS00034">
    <property type="entry name" value="PAIRED_1"/>
    <property type="match status" value="1"/>
</dbReference>
<evidence type="ECO:0000256" key="6">
    <source>
        <dbReference type="ARBA" id="ARBA00023163"/>
    </source>
</evidence>
<dbReference type="CDD" id="cd00131">
    <property type="entry name" value="PAX"/>
    <property type="match status" value="1"/>
</dbReference>
<dbReference type="PANTHER" id="PTHR45636">
    <property type="entry name" value="PAIRED BOX PROTEIN PAX-6-RELATED-RELATED"/>
    <property type="match status" value="1"/>
</dbReference>
<evidence type="ECO:0000256" key="2">
    <source>
        <dbReference type="ARBA" id="ARBA00022473"/>
    </source>
</evidence>
<reference evidence="10 11" key="1">
    <citation type="submission" date="2022-01" db="EMBL/GenBank/DDBJ databases">
        <title>A chromosome-scale genome assembly of the false clownfish, Amphiprion ocellaris.</title>
        <authorList>
            <person name="Ryu T."/>
        </authorList>
    </citation>
    <scope>NUCLEOTIDE SEQUENCE [LARGE SCALE GENOMIC DNA]</scope>
</reference>
<evidence type="ECO:0000256" key="5">
    <source>
        <dbReference type="ARBA" id="ARBA00023125"/>
    </source>
</evidence>
<accession>A0AAQ5ZJJ7</accession>
<dbReference type="GO" id="GO:0048593">
    <property type="term" value="P:camera-type eye morphogenesis"/>
    <property type="evidence" value="ECO:0007669"/>
    <property type="project" value="UniProtKB-ARBA"/>
</dbReference>
<reference evidence="10" key="2">
    <citation type="submission" date="2025-08" db="UniProtKB">
        <authorList>
            <consortium name="Ensembl"/>
        </authorList>
    </citation>
    <scope>IDENTIFICATION</scope>
</reference>
<keyword evidence="2" id="KW-0217">Developmental protein</keyword>
<feature type="region of interest" description="Disordered" evidence="8">
    <location>
        <begin position="191"/>
        <end position="210"/>
    </location>
</feature>
<dbReference type="GO" id="GO:0009952">
    <property type="term" value="P:anterior/posterior pattern specification"/>
    <property type="evidence" value="ECO:0007669"/>
    <property type="project" value="UniProtKB-ARBA"/>
</dbReference>
<dbReference type="InterPro" id="IPR001523">
    <property type="entry name" value="Paired_dom"/>
</dbReference>
<keyword evidence="5" id="KW-0238">DNA-binding</keyword>
<evidence type="ECO:0000256" key="1">
    <source>
        <dbReference type="ARBA" id="ARBA00004123"/>
    </source>
</evidence>
<dbReference type="InterPro" id="IPR022130">
    <property type="entry name" value="Pax2_C"/>
</dbReference>
<dbReference type="SUPFAM" id="SSF46689">
    <property type="entry name" value="Homeodomain-like"/>
    <property type="match status" value="1"/>
</dbReference>
<feature type="domain" description="Paired" evidence="9">
    <location>
        <begin position="11"/>
        <end position="137"/>
    </location>
</feature>
<dbReference type="GO" id="GO:0000981">
    <property type="term" value="F:DNA-binding transcription factor activity, RNA polymerase II-specific"/>
    <property type="evidence" value="ECO:0007669"/>
    <property type="project" value="TreeGrafter"/>
</dbReference>
<dbReference type="Gene3D" id="1.10.10.10">
    <property type="entry name" value="Winged helix-like DNA-binding domain superfamily/Winged helix DNA-binding domain"/>
    <property type="match status" value="2"/>
</dbReference>
<evidence type="ECO:0000256" key="4">
    <source>
        <dbReference type="ARBA" id="ARBA00023015"/>
    </source>
</evidence>
<evidence type="ECO:0000313" key="10">
    <source>
        <dbReference type="Ensembl" id="ENSAOCP00000066253.1"/>
    </source>
</evidence>
<dbReference type="InterPro" id="IPR043182">
    <property type="entry name" value="PAIRED_DNA-bd_dom"/>
</dbReference>
<keyword evidence="11" id="KW-1185">Reference proteome</keyword>
<protein>
    <recommendedName>
        <fullName evidence="9">Paired domain-containing protein</fullName>
    </recommendedName>
</protein>
<dbReference type="GeneTree" id="ENSGT00940000159636"/>
<dbReference type="Pfam" id="PF00292">
    <property type="entry name" value="PAX"/>
    <property type="match status" value="1"/>
</dbReference>
<keyword evidence="3" id="KW-0563">Paired box</keyword>
<dbReference type="PANTHER" id="PTHR45636:SF20">
    <property type="entry name" value="PAIRED BOX PROTEIN PAX-5"/>
    <property type="match status" value="1"/>
</dbReference>
<proteinExistence type="predicted"/>
<dbReference type="InterPro" id="IPR036388">
    <property type="entry name" value="WH-like_DNA-bd_sf"/>
</dbReference>
<dbReference type="AlphaFoldDB" id="A0AAQ5ZJJ7"/>